<evidence type="ECO:0000256" key="1">
    <source>
        <dbReference type="ARBA" id="ARBA00004651"/>
    </source>
</evidence>
<evidence type="ECO:0000256" key="10">
    <source>
        <dbReference type="ARBA" id="ARBA00023180"/>
    </source>
</evidence>
<comment type="similarity">
    <text evidence="12">Belongs to the G-protein coupled receptor 1 family.</text>
</comment>
<dbReference type="PRINTS" id="PR00245">
    <property type="entry name" value="OLFACTORYR"/>
</dbReference>
<dbReference type="PROSITE" id="PS00237">
    <property type="entry name" value="G_PROTEIN_RECEP_F1_1"/>
    <property type="match status" value="1"/>
</dbReference>
<keyword evidence="4 12" id="KW-0812">Transmembrane</keyword>
<evidence type="ECO:0000256" key="6">
    <source>
        <dbReference type="ARBA" id="ARBA00022989"/>
    </source>
</evidence>
<accession>A0A6P7WVQ7</accession>
<keyword evidence="9 12" id="KW-0675">Receptor</keyword>
<dbReference type="PROSITE" id="PS50262">
    <property type="entry name" value="G_PROTEIN_RECEP_F1_2"/>
    <property type="match status" value="2"/>
</dbReference>
<dbReference type="GeneID" id="115457046"/>
<keyword evidence="6 13" id="KW-1133">Transmembrane helix</keyword>
<dbReference type="AlphaFoldDB" id="A0A6P7WVQ7"/>
<dbReference type="Proteomes" id="UP000515156">
    <property type="component" value="Chromosome 14"/>
</dbReference>
<protein>
    <recommendedName>
        <fullName evidence="13">Olfactory receptor</fullName>
    </recommendedName>
</protein>
<feature type="transmembrane region" description="Helical" evidence="13">
    <location>
        <begin position="340"/>
        <end position="357"/>
    </location>
</feature>
<evidence type="ECO:0000259" key="14">
    <source>
        <dbReference type="PROSITE" id="PS50262"/>
    </source>
</evidence>
<feature type="domain" description="G-protein coupled receptors family 1 profile" evidence="14">
    <location>
        <begin position="106"/>
        <end position="355"/>
    </location>
</feature>
<feature type="transmembrane region" description="Helical" evidence="13">
    <location>
        <begin position="13"/>
        <end position="32"/>
    </location>
</feature>
<dbReference type="InterPro" id="IPR017452">
    <property type="entry name" value="GPCR_Rhodpsn_7TM"/>
</dbReference>
<organism evidence="15 16">
    <name type="scientific">Microcaecilia unicolor</name>
    <dbReference type="NCBI Taxonomy" id="1415580"/>
    <lineage>
        <taxon>Eukaryota</taxon>
        <taxon>Metazoa</taxon>
        <taxon>Chordata</taxon>
        <taxon>Craniata</taxon>
        <taxon>Vertebrata</taxon>
        <taxon>Euteleostomi</taxon>
        <taxon>Amphibia</taxon>
        <taxon>Gymnophiona</taxon>
        <taxon>Siphonopidae</taxon>
        <taxon>Microcaecilia</taxon>
    </lineage>
</organism>
<dbReference type="RefSeq" id="XP_030042330.1">
    <property type="nucleotide sequence ID" value="XM_030186470.1"/>
</dbReference>
<evidence type="ECO:0000313" key="15">
    <source>
        <dbReference type="Proteomes" id="UP000515156"/>
    </source>
</evidence>
<dbReference type="SUPFAM" id="SSF81321">
    <property type="entry name" value="Family A G protein-coupled receptor-like"/>
    <property type="match status" value="2"/>
</dbReference>
<keyword evidence="15" id="KW-1185">Reference proteome</keyword>
<feature type="domain" description="G-protein coupled receptors family 1 profile" evidence="14">
    <location>
        <begin position="26"/>
        <end position="64"/>
    </location>
</feature>
<keyword evidence="3 13" id="KW-0716">Sensory transduction</keyword>
<feature type="transmembrane region" description="Helical" evidence="13">
    <location>
        <begin position="206"/>
        <end position="228"/>
    </location>
</feature>
<evidence type="ECO:0000313" key="16">
    <source>
        <dbReference type="RefSeq" id="XP_030042330.1"/>
    </source>
</evidence>
<feature type="transmembrane region" description="Helical" evidence="13">
    <location>
        <begin position="126"/>
        <end position="151"/>
    </location>
</feature>
<evidence type="ECO:0000256" key="11">
    <source>
        <dbReference type="ARBA" id="ARBA00023224"/>
    </source>
</evidence>
<dbReference type="GO" id="GO:0005886">
    <property type="term" value="C:plasma membrane"/>
    <property type="evidence" value="ECO:0007669"/>
    <property type="project" value="UniProtKB-SubCell"/>
</dbReference>
<dbReference type="PANTHER" id="PTHR26452">
    <property type="entry name" value="OLFACTORY RECEPTOR"/>
    <property type="match status" value="1"/>
</dbReference>
<dbReference type="KEGG" id="muo:115457046"/>
<proteinExistence type="inferred from homology"/>
<dbReference type="InterPro" id="IPR000725">
    <property type="entry name" value="Olfact_rcpt"/>
</dbReference>
<dbReference type="GO" id="GO:0004930">
    <property type="term" value="F:G protein-coupled receptor activity"/>
    <property type="evidence" value="ECO:0007669"/>
    <property type="project" value="UniProtKB-KW"/>
</dbReference>
<dbReference type="CDD" id="cd13954">
    <property type="entry name" value="7tmA_OR"/>
    <property type="match status" value="1"/>
</dbReference>
<dbReference type="GO" id="GO:0004984">
    <property type="term" value="F:olfactory receptor activity"/>
    <property type="evidence" value="ECO:0007669"/>
    <property type="project" value="InterPro"/>
</dbReference>
<keyword evidence="7 12" id="KW-0297">G-protein coupled receptor</keyword>
<comment type="subcellular location">
    <subcellularLocation>
        <location evidence="1 13">Cell membrane</location>
        <topology evidence="1 13">Multi-pass membrane protein</topology>
    </subcellularLocation>
</comment>
<keyword evidence="11 12" id="KW-0807">Transducer</keyword>
<feature type="transmembrane region" description="Helical" evidence="13">
    <location>
        <begin position="265"/>
        <end position="291"/>
    </location>
</feature>
<dbReference type="Gene3D" id="1.20.1070.10">
    <property type="entry name" value="Rhodopsin 7-helix transmembrane proteins"/>
    <property type="match status" value="2"/>
</dbReference>
<sequence length="374" mass="42049">MSRATLDARLQEMYCYTICVCTEFALLTAMAYDRYIAICNPLRYLDIMNKRACAILAAASWILSNSEMVNYTSVTEFLILGFPEFPELQLPLFILFSILYLMAVLGNLLVICIISADQHLHIPMYFFLANLSALDICSLSSIVPKMLAILLTKDYNISFWGCILQMYCYSISVCIEFALLTAMAYDRYIAICNPLRYLIIMNKRACAVLAAASWVVGLLETLPHHIVISQFLFCDSNVINHFFCEVAAVVKLSCSDTSIIQFLNYIQGLFALLIPFLLTLTSYVFIIFTVLKIRSSEGKSKAFSTCSSHLTVIILAYGTIIGVYMNPGSMDTAEPNKLPIAMYIVTLPLLNPLIYSLRSRELKVALKKAIMKTH</sequence>
<evidence type="ECO:0000256" key="2">
    <source>
        <dbReference type="ARBA" id="ARBA00022475"/>
    </source>
</evidence>
<evidence type="ECO:0000256" key="3">
    <source>
        <dbReference type="ARBA" id="ARBA00022606"/>
    </source>
</evidence>
<dbReference type="InterPro" id="IPR050516">
    <property type="entry name" value="Olfactory_GPCR"/>
</dbReference>
<keyword evidence="2 13" id="KW-1003">Cell membrane</keyword>
<evidence type="ECO:0000256" key="5">
    <source>
        <dbReference type="ARBA" id="ARBA00022725"/>
    </source>
</evidence>
<name>A0A6P7WVQ7_9AMPH</name>
<gene>
    <name evidence="16" type="primary">LOC115457046</name>
</gene>
<evidence type="ECO:0000256" key="8">
    <source>
        <dbReference type="ARBA" id="ARBA00023136"/>
    </source>
</evidence>
<feature type="transmembrane region" description="Helical" evidence="13">
    <location>
        <begin position="303"/>
        <end position="325"/>
    </location>
</feature>
<dbReference type="FunFam" id="1.20.1070.10:FF:000010">
    <property type="entry name" value="Olfactory receptor"/>
    <property type="match status" value="1"/>
</dbReference>
<evidence type="ECO:0000256" key="4">
    <source>
        <dbReference type="ARBA" id="ARBA00022692"/>
    </source>
</evidence>
<dbReference type="InterPro" id="IPR000276">
    <property type="entry name" value="GPCR_Rhodpsn"/>
</dbReference>
<dbReference type="PRINTS" id="PR00237">
    <property type="entry name" value="GPCRRHODOPSN"/>
</dbReference>
<feature type="transmembrane region" description="Helical" evidence="13">
    <location>
        <begin position="157"/>
        <end position="185"/>
    </location>
</feature>
<reference evidence="16" key="1">
    <citation type="submission" date="2025-08" db="UniProtKB">
        <authorList>
            <consortium name="RefSeq"/>
        </authorList>
    </citation>
    <scope>IDENTIFICATION</scope>
</reference>
<keyword evidence="8 13" id="KW-0472">Membrane</keyword>
<keyword evidence="5 13" id="KW-0552">Olfaction</keyword>
<dbReference type="InParanoid" id="A0A6P7WVQ7"/>
<dbReference type="CDD" id="cd00637">
    <property type="entry name" value="7tm_classA_rhodopsin-like"/>
    <property type="match status" value="1"/>
</dbReference>
<evidence type="ECO:0000256" key="12">
    <source>
        <dbReference type="RuleBase" id="RU000688"/>
    </source>
</evidence>
<feature type="transmembrane region" description="Helical" evidence="13">
    <location>
        <begin position="92"/>
        <end position="114"/>
    </location>
</feature>
<dbReference type="Pfam" id="PF13853">
    <property type="entry name" value="7tm_4"/>
    <property type="match status" value="1"/>
</dbReference>
<dbReference type="Pfam" id="PF00001">
    <property type="entry name" value="7tm_1"/>
    <property type="match status" value="1"/>
</dbReference>
<evidence type="ECO:0000256" key="13">
    <source>
        <dbReference type="RuleBase" id="RU363047"/>
    </source>
</evidence>
<evidence type="ECO:0000256" key="7">
    <source>
        <dbReference type="ARBA" id="ARBA00023040"/>
    </source>
</evidence>
<dbReference type="OrthoDB" id="6144223at2759"/>
<keyword evidence="10" id="KW-0325">Glycoprotein</keyword>
<evidence type="ECO:0000256" key="9">
    <source>
        <dbReference type="ARBA" id="ARBA00023170"/>
    </source>
</evidence>